<dbReference type="InterPro" id="IPR020846">
    <property type="entry name" value="MFS_dom"/>
</dbReference>
<evidence type="ECO:0000256" key="1">
    <source>
        <dbReference type="ARBA" id="ARBA00004651"/>
    </source>
</evidence>
<dbReference type="InterPro" id="IPR036259">
    <property type="entry name" value="MFS_trans_sf"/>
</dbReference>
<feature type="transmembrane region" description="Helical" evidence="7">
    <location>
        <begin position="137"/>
        <end position="155"/>
    </location>
</feature>
<proteinExistence type="predicted"/>
<feature type="transmembrane region" description="Helical" evidence="7">
    <location>
        <begin position="161"/>
        <end position="183"/>
    </location>
</feature>
<comment type="subcellular location">
    <subcellularLocation>
        <location evidence="1">Cell membrane</location>
        <topology evidence="1">Multi-pass membrane protein</topology>
    </subcellularLocation>
</comment>
<evidence type="ECO:0000256" key="6">
    <source>
        <dbReference type="ARBA" id="ARBA00023136"/>
    </source>
</evidence>
<dbReference type="CDD" id="cd17325">
    <property type="entry name" value="MFS_MdtG_SLC18_like"/>
    <property type="match status" value="1"/>
</dbReference>
<dbReference type="PRINTS" id="PR01035">
    <property type="entry name" value="TCRTETA"/>
</dbReference>
<dbReference type="SUPFAM" id="SSF103473">
    <property type="entry name" value="MFS general substrate transporter"/>
    <property type="match status" value="1"/>
</dbReference>
<feature type="transmembrane region" description="Helical" evidence="7">
    <location>
        <begin position="279"/>
        <end position="296"/>
    </location>
</feature>
<keyword evidence="2" id="KW-0813">Transport</keyword>
<dbReference type="InterPro" id="IPR011701">
    <property type="entry name" value="MFS"/>
</dbReference>
<reference evidence="9 10" key="1">
    <citation type="journal article" date="2019" name="Int. J. Syst. Evol. Microbiol.">
        <title>The Global Catalogue of Microorganisms (GCM) 10K type strain sequencing project: providing services to taxonomists for standard genome sequencing and annotation.</title>
        <authorList>
            <consortium name="The Broad Institute Genomics Platform"/>
            <consortium name="The Broad Institute Genome Sequencing Center for Infectious Disease"/>
            <person name="Wu L."/>
            <person name="Ma J."/>
        </authorList>
    </citation>
    <scope>NUCLEOTIDE SEQUENCE [LARGE SCALE GENOMIC DNA]</scope>
    <source>
        <strain evidence="9 10">JCM 9383</strain>
    </source>
</reference>
<keyword evidence="4 7" id="KW-0812">Transmembrane</keyword>
<dbReference type="InterPro" id="IPR001958">
    <property type="entry name" value="Tet-R_TetA/multi-R_MdtG-like"/>
</dbReference>
<accession>A0ABN3V258</accession>
<feature type="transmembrane region" description="Helical" evidence="7">
    <location>
        <begin position="44"/>
        <end position="64"/>
    </location>
</feature>
<keyword evidence="6 7" id="KW-0472">Membrane</keyword>
<feature type="transmembrane region" description="Helical" evidence="7">
    <location>
        <begin position="245"/>
        <end position="267"/>
    </location>
</feature>
<keyword evidence="3" id="KW-1003">Cell membrane</keyword>
<dbReference type="EMBL" id="BAAAUX010000002">
    <property type="protein sequence ID" value="GAA2775592.1"/>
    <property type="molecule type" value="Genomic_DNA"/>
</dbReference>
<dbReference type="Gene3D" id="1.20.1250.20">
    <property type="entry name" value="MFS general substrate transporter like domains"/>
    <property type="match status" value="2"/>
</dbReference>
<evidence type="ECO:0000256" key="4">
    <source>
        <dbReference type="ARBA" id="ARBA00022692"/>
    </source>
</evidence>
<evidence type="ECO:0000256" key="3">
    <source>
        <dbReference type="ARBA" id="ARBA00022475"/>
    </source>
</evidence>
<name>A0ABN3V258_9PSEU</name>
<evidence type="ECO:0000256" key="7">
    <source>
        <dbReference type="SAM" id="Phobius"/>
    </source>
</evidence>
<dbReference type="PANTHER" id="PTHR43414:SF6">
    <property type="entry name" value="MULTIDRUG RESISTANCE PROTEIN MDTG"/>
    <property type="match status" value="1"/>
</dbReference>
<sequence length="404" mass="40897">MSSRRAFGVLWMGQFATTGGLTVFVPLLPFYLAELGTPKMQVPTWTAVTLAAPAVAQMLTGPLWGWIGDRYGRKAMVVRAQAGLAVALALMCLAETPEQFLLCRVFQGACGGVVSATAAFASATAEPGRRGSALGTLHGATAAGSLAGPLLGSLLADSFGFTALLAVVSALTATAAVLAMALLREPPRCASAGEPAPLTGVLPFLLRGRSAYYLFAGLAAQTGVYALVVGFAPQVARTAGSVADGTLWVGILQSATWAAALFGGPWWGRRNDLGPPRRSLVAAVTGCAVAVALQGVPADPELLLPLRLVQGFCCAAVLPSVLQVVCLAVPENMRGACIGVATSALELGQVVGPPLGAAAVLLFPPAGTFAAIGGLFVLSAAAVALSPVRHPVPVPDLPKAGATR</sequence>
<feature type="domain" description="Major facilitator superfamily (MFS) profile" evidence="8">
    <location>
        <begin position="6"/>
        <end position="391"/>
    </location>
</feature>
<gene>
    <name evidence="9" type="ORF">GCM10010470_04790</name>
</gene>
<feature type="transmembrane region" description="Helical" evidence="7">
    <location>
        <begin position="7"/>
        <end position="32"/>
    </location>
</feature>
<dbReference type="PANTHER" id="PTHR43414">
    <property type="entry name" value="MULTIDRUG RESISTANCE PROTEIN MDTG"/>
    <property type="match status" value="1"/>
</dbReference>
<organism evidence="9 10">
    <name type="scientific">Saccharopolyspora taberi</name>
    <dbReference type="NCBI Taxonomy" id="60895"/>
    <lineage>
        <taxon>Bacteria</taxon>
        <taxon>Bacillati</taxon>
        <taxon>Actinomycetota</taxon>
        <taxon>Actinomycetes</taxon>
        <taxon>Pseudonocardiales</taxon>
        <taxon>Pseudonocardiaceae</taxon>
        <taxon>Saccharopolyspora</taxon>
    </lineage>
</organism>
<keyword evidence="5 7" id="KW-1133">Transmembrane helix</keyword>
<dbReference type="RefSeq" id="WP_344677652.1">
    <property type="nucleotide sequence ID" value="NZ_BAAAUX010000002.1"/>
</dbReference>
<evidence type="ECO:0000313" key="10">
    <source>
        <dbReference type="Proteomes" id="UP001500979"/>
    </source>
</evidence>
<dbReference type="Proteomes" id="UP001500979">
    <property type="component" value="Unassembled WGS sequence"/>
</dbReference>
<evidence type="ECO:0000313" key="9">
    <source>
        <dbReference type="EMBL" id="GAA2775592.1"/>
    </source>
</evidence>
<evidence type="ECO:0000259" key="8">
    <source>
        <dbReference type="PROSITE" id="PS50850"/>
    </source>
</evidence>
<keyword evidence="10" id="KW-1185">Reference proteome</keyword>
<comment type="caution">
    <text evidence="9">The sequence shown here is derived from an EMBL/GenBank/DDBJ whole genome shotgun (WGS) entry which is preliminary data.</text>
</comment>
<feature type="transmembrane region" description="Helical" evidence="7">
    <location>
        <begin position="212"/>
        <end position="233"/>
    </location>
</feature>
<evidence type="ECO:0000256" key="2">
    <source>
        <dbReference type="ARBA" id="ARBA00022448"/>
    </source>
</evidence>
<protein>
    <submittedName>
        <fullName evidence="9">MFS transporter</fullName>
    </submittedName>
</protein>
<evidence type="ECO:0000256" key="5">
    <source>
        <dbReference type="ARBA" id="ARBA00022989"/>
    </source>
</evidence>
<dbReference type="PROSITE" id="PS50850">
    <property type="entry name" value="MFS"/>
    <property type="match status" value="1"/>
</dbReference>
<dbReference type="Pfam" id="PF07690">
    <property type="entry name" value="MFS_1"/>
    <property type="match status" value="1"/>
</dbReference>